<dbReference type="PANTHER" id="PTHR43630:SF2">
    <property type="entry name" value="GLYCOSYLTRANSFERASE"/>
    <property type="match status" value="1"/>
</dbReference>
<dbReference type="EMBL" id="JACJUU010000013">
    <property type="protein sequence ID" value="MBC2770854.1"/>
    <property type="molecule type" value="Genomic_DNA"/>
</dbReference>
<dbReference type="InterPro" id="IPR001173">
    <property type="entry name" value="Glyco_trans_2-like"/>
</dbReference>
<comment type="similarity">
    <text evidence="1">Belongs to the glycosyltransferase 2 family. WaaE/KdtX subfamily.</text>
</comment>
<accession>A0A842HST7</accession>
<evidence type="ECO:0000313" key="4">
    <source>
        <dbReference type="Proteomes" id="UP000545386"/>
    </source>
</evidence>
<dbReference type="AlphaFoldDB" id="A0A842HST7"/>
<dbReference type="GO" id="GO:0016740">
    <property type="term" value="F:transferase activity"/>
    <property type="evidence" value="ECO:0007669"/>
    <property type="project" value="UniProtKB-KW"/>
</dbReference>
<dbReference type="Proteomes" id="UP000545386">
    <property type="component" value="Unassembled WGS sequence"/>
</dbReference>
<keyword evidence="3" id="KW-0808">Transferase</keyword>
<sequence length="260" mass="28933">MTLSVILITKNEERHIADCLASVAFADEIIVLDSGSTDRTLEIAAAHGSNVKVHQSSDWPGFGPQKNRALDLATGDWILSIDADERVTPELADAIRETMRRPTFDAYKVARLSNFCGRWIRHSGWWPDYVVRFFRKGAGRFNDVVVHEKVLTPAAPGILSGHFLHYPYENYEALISKVNRYSTDAAVMMHKRGKKTSIPAVLGHASWTFVRIYILRKGFLDGKEGFILAATAAAGSFFRYSKLWFMNKGVAGAGATDKPV</sequence>
<reference evidence="3 4" key="1">
    <citation type="submission" date="2020-08" db="EMBL/GenBank/DDBJ databases">
        <title>Paraeoetvoesia sp. YC-7-48 draft genome sequence.</title>
        <authorList>
            <person name="Yao L."/>
        </authorList>
    </citation>
    <scope>NUCLEOTIDE SEQUENCE [LARGE SCALE GENOMIC DNA]</scope>
    <source>
        <strain evidence="4">YC-7-48</strain>
    </source>
</reference>
<feature type="domain" description="Glycosyltransferase 2-like" evidence="2">
    <location>
        <begin position="4"/>
        <end position="127"/>
    </location>
</feature>
<dbReference type="RefSeq" id="WP_185780516.1">
    <property type="nucleotide sequence ID" value="NZ_JACJUU010000013.1"/>
</dbReference>
<dbReference type="SUPFAM" id="SSF53448">
    <property type="entry name" value="Nucleotide-diphospho-sugar transferases"/>
    <property type="match status" value="1"/>
</dbReference>
<keyword evidence="4" id="KW-1185">Reference proteome</keyword>
<dbReference type="CDD" id="cd02511">
    <property type="entry name" value="Beta4Glucosyltransferase"/>
    <property type="match status" value="1"/>
</dbReference>
<dbReference type="Gene3D" id="3.90.550.10">
    <property type="entry name" value="Spore Coat Polysaccharide Biosynthesis Protein SpsA, Chain A"/>
    <property type="match status" value="1"/>
</dbReference>
<protein>
    <submittedName>
        <fullName evidence="3">Glycosyltransferase family 2 protein</fullName>
    </submittedName>
</protein>
<proteinExistence type="inferred from homology"/>
<dbReference type="PANTHER" id="PTHR43630">
    <property type="entry name" value="POLY-BETA-1,6-N-ACETYL-D-GLUCOSAMINE SYNTHASE"/>
    <property type="match status" value="1"/>
</dbReference>
<gene>
    <name evidence="3" type="ORF">GTU67_13135</name>
</gene>
<comment type="caution">
    <text evidence="3">The sequence shown here is derived from an EMBL/GenBank/DDBJ whole genome shotgun (WGS) entry which is preliminary data.</text>
</comment>
<evidence type="ECO:0000259" key="2">
    <source>
        <dbReference type="Pfam" id="PF00535"/>
    </source>
</evidence>
<evidence type="ECO:0000256" key="1">
    <source>
        <dbReference type="ARBA" id="ARBA00038494"/>
    </source>
</evidence>
<evidence type="ECO:0000313" key="3">
    <source>
        <dbReference type="EMBL" id="MBC2770854.1"/>
    </source>
</evidence>
<organism evidence="3 4">
    <name type="scientific">Pusillimonas minor</name>
    <dbReference type="NCBI Taxonomy" id="2697024"/>
    <lineage>
        <taxon>Bacteria</taxon>
        <taxon>Pseudomonadati</taxon>
        <taxon>Pseudomonadota</taxon>
        <taxon>Betaproteobacteria</taxon>
        <taxon>Burkholderiales</taxon>
        <taxon>Alcaligenaceae</taxon>
        <taxon>Pusillimonas</taxon>
    </lineage>
</organism>
<dbReference type="Pfam" id="PF00535">
    <property type="entry name" value="Glycos_transf_2"/>
    <property type="match status" value="1"/>
</dbReference>
<name>A0A842HST7_9BURK</name>
<dbReference type="InterPro" id="IPR029044">
    <property type="entry name" value="Nucleotide-diphossugar_trans"/>
</dbReference>